<comment type="caution">
    <text evidence="1">The sequence shown here is derived from an EMBL/GenBank/DDBJ whole genome shotgun (WGS) entry which is preliminary data.</text>
</comment>
<dbReference type="InterPro" id="IPR017695">
    <property type="entry name" value="Se-dep_Mo_hydrolase_YqeB"/>
</dbReference>
<reference evidence="1 2" key="1">
    <citation type="submission" date="2024-04" db="EMBL/GenBank/DDBJ databases">
        <title>Genome sequencing and metabolic network reconstruction of aminoacids and betaine degradation by Anoxynatronum sibiricum.</title>
        <authorList>
            <person name="Detkova E.N."/>
            <person name="Boltjanskaja Y.V."/>
            <person name="Mardanov A.V."/>
            <person name="Kevbrin V."/>
        </authorList>
    </citation>
    <scope>NUCLEOTIDE SEQUENCE [LARGE SCALE GENOMIC DNA]</scope>
    <source>
        <strain evidence="1 2">Z-7981</strain>
    </source>
</reference>
<gene>
    <name evidence="1" type="primary">yqeB</name>
    <name evidence="1" type="ORF">AAIG11_10390</name>
</gene>
<protein>
    <submittedName>
        <fullName evidence="1">Selenium-dependent molybdenum cofactor biosynthesis protein YqeB</fullName>
    </submittedName>
</protein>
<dbReference type="EMBL" id="JBCITM010000009">
    <property type="protein sequence ID" value="MEN1760886.1"/>
    <property type="molecule type" value="Genomic_DNA"/>
</dbReference>
<evidence type="ECO:0000313" key="1">
    <source>
        <dbReference type="EMBL" id="MEN1760886.1"/>
    </source>
</evidence>
<dbReference type="NCBIfam" id="TIGR03309">
    <property type="entry name" value="matur_yqeB"/>
    <property type="match status" value="1"/>
</dbReference>
<dbReference type="Proteomes" id="UP001407405">
    <property type="component" value="Unassembled WGS sequence"/>
</dbReference>
<accession>A0ABU9VWV2</accession>
<sequence length="267" mass="28265">MENQLIVIRGGGDLASGVAHRLYQCGFRLMITEQQHPTVIRRTVAFASAVLENQMTVEGVKARHILSLAEAPTLWQQGVIPVISAEASEICREMSPAVLVDATLAKKNTGVQRGMAPVVIGVGPGFTAGDDVDAVVESRRGHWLGRVIYEGSAQPNTGVPGIIAGVGSERVLRSPASGIFRAEAVIGDVVEAGQTVAMVDEIPVRTAIGGLLRGLLADGLPVTPGFKVGDVDPRIYPEYCHQISDKARAIGGGVLEALLHLQWKRKG</sequence>
<name>A0ABU9VWV2_9CLOT</name>
<evidence type="ECO:0000313" key="2">
    <source>
        <dbReference type="Proteomes" id="UP001407405"/>
    </source>
</evidence>
<keyword evidence="2" id="KW-1185">Reference proteome</keyword>
<organism evidence="1 2">
    <name type="scientific">Anoxynatronum sibiricum</name>
    <dbReference type="NCBI Taxonomy" id="210623"/>
    <lineage>
        <taxon>Bacteria</taxon>
        <taxon>Bacillati</taxon>
        <taxon>Bacillota</taxon>
        <taxon>Clostridia</taxon>
        <taxon>Eubacteriales</taxon>
        <taxon>Clostridiaceae</taxon>
        <taxon>Anoxynatronum</taxon>
    </lineage>
</organism>
<proteinExistence type="predicted"/>